<sequence length="381" mass="44349">MLFNWKNSLLIKHAIGEDVTKQLLTIDQQSMSLAQANQLLNRVVDRATKKLYPTVNFEQTTPAQRRELIKETNSEQTIFKDSELTERLADIRSDLLTQQLLTFTKRPYVGYQLLIKQEAATKKQLQATLMADGQDLERLEDLEQGLLEKYSPLQQEKITRAVKDLRTIQAVKQVIQIQYREVLKRAFPKGNLDDLSIVKQEQAYTAVMYYDPSLKPCPVKTLKQWQEHPPLVFTSQEHQLGLAYLSGQLSLDQLENRNLQRVLKHDGTKQIFLGECQSDPTIKTSQIEAVQKQLKAQQARDDQYRKAKIEHYQPLNYKAVSPSYYLKTAFSDAIMAALYARDEDYLRKQQLRGLKDTEWEMTKKKRQHQTRNRHEDGGMHL</sequence>
<reference evidence="3 4" key="1">
    <citation type="journal article" date="2014" name="Antonie Van Leeuwenhoek">
        <title>Oenococcus alcoholitolerans sp. nov., a lactic acid bacteria isolated from cachaca and ethanol fermentation processes.</title>
        <authorList>
            <person name="Badotti F."/>
            <person name="Moreira A.P."/>
            <person name="Tonon L.A."/>
            <person name="de Lucena B.T."/>
            <person name="Gomes Fde C."/>
            <person name="Kruger R."/>
            <person name="Thompson C.C."/>
            <person name="de Morais M.A.Jr."/>
            <person name="Rosa C.A."/>
            <person name="Thompson F.L."/>
        </authorList>
    </citation>
    <scope>NUCLEOTIDE SEQUENCE [LARGE SCALE GENOMIC DNA]</scope>
    <source>
        <strain evidence="3 4">UFRJ-M7.2.18</strain>
    </source>
</reference>
<evidence type="ECO:0000313" key="4">
    <source>
        <dbReference type="Proteomes" id="UP000030023"/>
    </source>
</evidence>
<dbReference type="Proteomes" id="UP000030023">
    <property type="component" value="Unassembled WGS sequence"/>
</dbReference>
<feature type="domain" description="Nicking enzyme C-terminal middle helical" evidence="2">
    <location>
        <begin position="1"/>
        <end position="78"/>
    </location>
</feature>
<dbReference type="InterPro" id="IPR040834">
    <property type="entry name" value="NES_C_h"/>
</dbReference>
<organism evidence="3 4">
    <name type="scientific">Oenococcus alcoholitolerans</name>
    <dbReference type="NCBI Taxonomy" id="931074"/>
    <lineage>
        <taxon>Bacteria</taxon>
        <taxon>Bacillati</taxon>
        <taxon>Bacillota</taxon>
        <taxon>Bacilli</taxon>
        <taxon>Lactobacillales</taxon>
        <taxon>Lactobacillaceae</taxon>
        <taxon>Oenococcus</taxon>
    </lineage>
</organism>
<feature type="region of interest" description="Disordered" evidence="1">
    <location>
        <begin position="359"/>
        <end position="381"/>
    </location>
</feature>
<keyword evidence="4" id="KW-1185">Reference proteome</keyword>
<dbReference type="Pfam" id="PF18208">
    <property type="entry name" value="NES_C_h"/>
    <property type="match status" value="1"/>
</dbReference>
<feature type="compositionally biased region" description="Basic and acidic residues" evidence="1">
    <location>
        <begin position="372"/>
        <end position="381"/>
    </location>
</feature>
<evidence type="ECO:0000259" key="2">
    <source>
        <dbReference type="Pfam" id="PF18208"/>
    </source>
</evidence>
<proteinExistence type="predicted"/>
<evidence type="ECO:0000256" key="1">
    <source>
        <dbReference type="SAM" id="MobiDB-lite"/>
    </source>
</evidence>
<dbReference type="EMBL" id="AXCV01000032">
    <property type="protein sequence ID" value="KGO32363.1"/>
    <property type="molecule type" value="Genomic_DNA"/>
</dbReference>
<protein>
    <recommendedName>
        <fullName evidence="2">Nicking enzyme C-terminal middle helical domain-containing protein</fullName>
    </recommendedName>
</protein>
<comment type="caution">
    <text evidence="3">The sequence shown here is derived from an EMBL/GenBank/DDBJ whole genome shotgun (WGS) entry which is preliminary data.</text>
</comment>
<evidence type="ECO:0000313" key="3">
    <source>
        <dbReference type="EMBL" id="KGO32363.1"/>
    </source>
</evidence>
<accession>A0ABR4XS93</accession>
<name>A0ABR4XS93_9LACO</name>
<gene>
    <name evidence="3" type="ORF">Q757_01440</name>
</gene>